<comment type="caution">
    <text evidence="3">The sequence shown here is derived from an EMBL/GenBank/DDBJ whole genome shotgun (WGS) entry which is preliminary data.</text>
</comment>
<dbReference type="AlphaFoldDB" id="A0A7W3MTW0"/>
<evidence type="ECO:0000313" key="4">
    <source>
        <dbReference type="Proteomes" id="UP000539313"/>
    </source>
</evidence>
<dbReference type="RefSeq" id="WP_182704003.1">
    <property type="nucleotide sequence ID" value="NZ_JACJII010000001.1"/>
</dbReference>
<dbReference type="InterPro" id="IPR025331">
    <property type="entry name" value="TNT"/>
</dbReference>
<feature type="domain" description="TNT" evidence="2">
    <location>
        <begin position="6"/>
        <end position="67"/>
    </location>
</feature>
<name>A0A7W3MTW0_9ACTN</name>
<protein>
    <recommendedName>
        <fullName evidence="2">TNT domain-containing protein</fullName>
    </recommendedName>
</protein>
<evidence type="ECO:0000256" key="1">
    <source>
        <dbReference type="SAM" id="MobiDB-lite"/>
    </source>
</evidence>
<sequence length="126" mass="14117">MPQLETIPVGTEVDAYGDRDEPFVYLIGTPFSRRNLRGGPQHHAYHVYRVVRPLQGYPHIFAPWPFYPSEDDPAEPRPGEKRGGWYLGETIEELIRAGCLVEITGRGGEPVEPTGRRSDVNGGTDQ</sequence>
<dbReference type="Proteomes" id="UP000539313">
    <property type="component" value="Unassembled WGS sequence"/>
</dbReference>
<organism evidence="3 4">
    <name type="scientific">Thermomonospora cellulosilytica</name>
    <dbReference type="NCBI Taxonomy" id="1411118"/>
    <lineage>
        <taxon>Bacteria</taxon>
        <taxon>Bacillati</taxon>
        <taxon>Actinomycetota</taxon>
        <taxon>Actinomycetes</taxon>
        <taxon>Streptosporangiales</taxon>
        <taxon>Thermomonosporaceae</taxon>
        <taxon>Thermomonospora</taxon>
    </lineage>
</organism>
<evidence type="ECO:0000313" key="3">
    <source>
        <dbReference type="EMBL" id="MBA9001806.1"/>
    </source>
</evidence>
<reference evidence="3 4" key="1">
    <citation type="submission" date="2020-08" db="EMBL/GenBank/DDBJ databases">
        <title>Sequencing the genomes of 1000 actinobacteria strains.</title>
        <authorList>
            <person name="Klenk H.-P."/>
        </authorList>
    </citation>
    <scope>NUCLEOTIDE SEQUENCE [LARGE SCALE GENOMIC DNA]</scope>
    <source>
        <strain evidence="3 4">DSM 45823</strain>
    </source>
</reference>
<dbReference type="GO" id="GO:0050135">
    <property type="term" value="F:NADP+ nucleosidase activity"/>
    <property type="evidence" value="ECO:0007669"/>
    <property type="project" value="InterPro"/>
</dbReference>
<gene>
    <name evidence="3" type="ORF">HNR21_000688</name>
</gene>
<proteinExistence type="predicted"/>
<keyword evidence="4" id="KW-1185">Reference proteome</keyword>
<accession>A0A7W3MTW0</accession>
<feature type="region of interest" description="Disordered" evidence="1">
    <location>
        <begin position="105"/>
        <end position="126"/>
    </location>
</feature>
<dbReference type="Pfam" id="PF14021">
    <property type="entry name" value="TNT"/>
    <property type="match status" value="1"/>
</dbReference>
<dbReference type="EMBL" id="JACJII010000001">
    <property type="protein sequence ID" value="MBA9001806.1"/>
    <property type="molecule type" value="Genomic_DNA"/>
</dbReference>
<evidence type="ECO:0000259" key="2">
    <source>
        <dbReference type="Pfam" id="PF14021"/>
    </source>
</evidence>